<dbReference type="Gene3D" id="3.10.620.30">
    <property type="match status" value="1"/>
</dbReference>
<evidence type="ECO:0000259" key="2">
    <source>
        <dbReference type="SMART" id="SM00460"/>
    </source>
</evidence>
<evidence type="ECO:0000256" key="1">
    <source>
        <dbReference type="SAM" id="MobiDB-lite"/>
    </source>
</evidence>
<dbReference type="GeneID" id="30412757"/>
<proteinExistence type="predicted"/>
<evidence type="ECO:0000313" key="4">
    <source>
        <dbReference type="Proteomes" id="UP000094707"/>
    </source>
</evidence>
<feature type="compositionally biased region" description="Low complexity" evidence="1">
    <location>
        <begin position="45"/>
        <end position="70"/>
    </location>
</feature>
<dbReference type="PANTHER" id="PTHR33490">
    <property type="entry name" value="BLR5614 PROTEIN-RELATED"/>
    <property type="match status" value="1"/>
</dbReference>
<feature type="compositionally biased region" description="Low complexity" evidence="1">
    <location>
        <begin position="80"/>
        <end position="103"/>
    </location>
</feature>
<organism evidence="3 4">
    <name type="scientific">Methanobacterium congolense</name>
    <dbReference type="NCBI Taxonomy" id="118062"/>
    <lineage>
        <taxon>Archaea</taxon>
        <taxon>Methanobacteriati</taxon>
        <taxon>Methanobacteriota</taxon>
        <taxon>Methanomada group</taxon>
        <taxon>Methanobacteria</taxon>
        <taxon>Methanobacteriales</taxon>
        <taxon>Methanobacteriaceae</taxon>
        <taxon>Methanobacterium</taxon>
    </lineage>
</organism>
<dbReference type="Pfam" id="PF09373">
    <property type="entry name" value="PMBR"/>
    <property type="match status" value="3"/>
</dbReference>
<dbReference type="SMART" id="SM00460">
    <property type="entry name" value="TGc"/>
    <property type="match status" value="1"/>
</dbReference>
<dbReference type="Pfam" id="PF01841">
    <property type="entry name" value="Transglut_core"/>
    <property type="match status" value="1"/>
</dbReference>
<dbReference type="PANTHER" id="PTHR33490:SF3">
    <property type="entry name" value="CONSERVED INTEGRAL MEMBRANE PROTEIN"/>
    <property type="match status" value="1"/>
</dbReference>
<keyword evidence="4" id="KW-1185">Reference proteome</keyword>
<dbReference type="PATRIC" id="fig|129848.4.peg.1966"/>
<dbReference type="STRING" id="118062.MCBB_1919"/>
<dbReference type="KEGG" id="mcub:MCBB_1919"/>
<dbReference type="SUPFAM" id="SSF54001">
    <property type="entry name" value="Cysteine proteinases"/>
    <property type="match status" value="1"/>
</dbReference>
<dbReference type="AlphaFoldDB" id="A0A1D3L4C7"/>
<protein>
    <submittedName>
        <fullName evidence="3">Transglutaminase domain-containing protein</fullName>
    </submittedName>
</protein>
<dbReference type="InterPro" id="IPR018975">
    <property type="entry name" value="Pseudomurein-binding_repeat"/>
</dbReference>
<dbReference type="InterPro" id="IPR038765">
    <property type="entry name" value="Papain-like_cys_pep_sf"/>
</dbReference>
<dbReference type="InterPro" id="IPR002931">
    <property type="entry name" value="Transglutaminase-like"/>
</dbReference>
<name>A0A1D3L4C7_9EURY</name>
<sequence>MLLVMCMVLSNVSGIFAESLSNQTNENLTNSTDAQSLTENLTGDSNTTVEDTQNTTTSNTSENSSLNETSDGSEGLDVKNVNSSSENSNEENNSSNLSNVELTATNGNNSSAISISSTSNNSSVAAGSSTSTKSVKSITLTIASIKDAAKRVVAYVAAHKVLPNYVTISGTQIQMPEFLNLLVNALLKIKSGKTTSVTSYNYTGPSTSVKGVTSAKLYSSEYLKIASYVASFMKSNSRAPNYVSSSKGKIGYSSLIYMYSNILSFTSTKGRLPKYVTAKYVAVDSASNSTTTTNSTTTIPAALAKYLKATTNCQSTNAQIVALSKSIISSAGATTTYAKAVAIFNWVRDNIGYSFYYNTKYGAVGTLKAKTGNCVDTSHLLIALERAAGIPARYVHGYCKFSSGSWYGHVWAEIYVGGKWYSADAISYRNSFGVIKNWNTATATIYGRYASLSL</sequence>
<gene>
    <name evidence="3" type="ORF">MCBB_1919</name>
</gene>
<dbReference type="RefSeq" id="WP_071907528.1">
    <property type="nucleotide sequence ID" value="NZ_LT607756.1"/>
</dbReference>
<dbReference type="EMBL" id="LT607756">
    <property type="protein sequence ID" value="SCG86467.1"/>
    <property type="molecule type" value="Genomic_DNA"/>
</dbReference>
<dbReference type="Proteomes" id="UP000094707">
    <property type="component" value="Chromosome I"/>
</dbReference>
<dbReference type="OrthoDB" id="18481at2157"/>
<reference evidence="3 4" key="1">
    <citation type="submission" date="2016-08" db="EMBL/GenBank/DDBJ databases">
        <authorList>
            <person name="Seilhamer J.J."/>
        </authorList>
    </citation>
    <scope>NUCLEOTIDE SEQUENCE [LARGE SCALE GENOMIC DNA]</scope>
    <source>
        <strain evidence="3">Buetzberg</strain>
    </source>
</reference>
<feature type="domain" description="Transglutaminase-like" evidence="2">
    <location>
        <begin position="366"/>
        <end position="427"/>
    </location>
</feature>
<feature type="region of interest" description="Disordered" evidence="1">
    <location>
        <begin position="27"/>
        <end position="103"/>
    </location>
</feature>
<evidence type="ECO:0000313" key="3">
    <source>
        <dbReference type="EMBL" id="SCG86467.1"/>
    </source>
</evidence>
<feature type="compositionally biased region" description="Polar residues" evidence="1">
    <location>
        <begin position="27"/>
        <end position="44"/>
    </location>
</feature>
<accession>A0A1D3L4C7</accession>